<evidence type="ECO:0000313" key="1">
    <source>
        <dbReference type="EMBL" id="TMW58901.1"/>
    </source>
</evidence>
<dbReference type="AlphaFoldDB" id="A0A8K1C9K6"/>
<sequence length="165" mass="18255">MESIEIRHPVVLIHGVFGYGRQRPFWQSGPPYWPERALDFMGANYLVVDSEPCRPTTTAPVKPSINSTVDEWTMDKRTLSTLVTIDSVQLLISPCIQIGVLKTQFTSSDTALERLPPSNCINSSVRMHLVLEVTIVGGVCGDVSKDFMTSLTALIEMNGNTLMAR</sequence>
<protein>
    <submittedName>
        <fullName evidence="1">Uncharacterized protein</fullName>
    </submittedName>
</protein>
<dbReference type="OrthoDB" id="206848at2759"/>
<gene>
    <name evidence="1" type="ORF">Poli38472_007046</name>
</gene>
<keyword evidence="2" id="KW-1185">Reference proteome</keyword>
<proteinExistence type="predicted"/>
<organism evidence="1 2">
    <name type="scientific">Pythium oligandrum</name>
    <name type="common">Mycoparasitic fungus</name>
    <dbReference type="NCBI Taxonomy" id="41045"/>
    <lineage>
        <taxon>Eukaryota</taxon>
        <taxon>Sar</taxon>
        <taxon>Stramenopiles</taxon>
        <taxon>Oomycota</taxon>
        <taxon>Peronosporomycetes</taxon>
        <taxon>Pythiales</taxon>
        <taxon>Pythiaceae</taxon>
        <taxon>Pythium</taxon>
    </lineage>
</organism>
<evidence type="ECO:0000313" key="2">
    <source>
        <dbReference type="Proteomes" id="UP000794436"/>
    </source>
</evidence>
<name>A0A8K1C9K6_PYTOL</name>
<comment type="caution">
    <text evidence="1">The sequence shown here is derived from an EMBL/GenBank/DDBJ whole genome shotgun (WGS) entry which is preliminary data.</text>
</comment>
<accession>A0A8K1C9K6</accession>
<dbReference type="Proteomes" id="UP000794436">
    <property type="component" value="Unassembled WGS sequence"/>
</dbReference>
<dbReference type="EMBL" id="SPLM01000110">
    <property type="protein sequence ID" value="TMW58901.1"/>
    <property type="molecule type" value="Genomic_DNA"/>
</dbReference>
<reference evidence="1" key="1">
    <citation type="submission" date="2019-03" db="EMBL/GenBank/DDBJ databases">
        <title>Long read genome sequence of the mycoparasitic Pythium oligandrum ATCC 38472 isolated from sugarbeet rhizosphere.</title>
        <authorList>
            <person name="Gaulin E."/>
        </authorList>
    </citation>
    <scope>NUCLEOTIDE SEQUENCE</scope>
    <source>
        <strain evidence="1">ATCC 38472_TT</strain>
    </source>
</reference>